<dbReference type="PANTHER" id="PTHR36454">
    <property type="entry name" value="LMO2823 PROTEIN"/>
    <property type="match status" value="1"/>
</dbReference>
<dbReference type="AlphaFoldDB" id="A0A2Z4Y580"/>
<gene>
    <name evidence="1" type="ORF">BRCON_0896</name>
</gene>
<proteinExistence type="predicted"/>
<reference evidence="1 2" key="1">
    <citation type="submission" date="2018-05" db="EMBL/GenBank/DDBJ databases">
        <title>A metagenomic window into the 2 km-deep terrestrial subsurface aquifer revealed taxonomically and functionally diverse microbial community comprising novel uncultured bacterial lineages.</title>
        <authorList>
            <person name="Kadnikov V.V."/>
            <person name="Mardanov A.V."/>
            <person name="Beletsky A.V."/>
            <person name="Banks D."/>
            <person name="Pimenov N.V."/>
            <person name="Frank Y.A."/>
            <person name="Karnachuk O.V."/>
            <person name="Ravin N.V."/>
        </authorList>
    </citation>
    <scope>NUCLEOTIDE SEQUENCE [LARGE SCALE GENOMIC DNA]</scope>
    <source>
        <strain evidence="1">BY</strain>
    </source>
</reference>
<evidence type="ECO:0000313" key="1">
    <source>
        <dbReference type="EMBL" id="AXA35673.1"/>
    </source>
</evidence>
<sequence length="457" mass="52410">MAEILPFIGTRYNSQLIGDLSKVIAPPYDVITPEMQEALYERHPNNIVRVELTKNEEDDSFADKYARAANYLRTWRSDGVLIEDNQPSIYLYEQEFALPTGEVKKRRGFYALVKLEDYASGGIKAHEQTFAGPKADRLKLLRATRTNVSPIFVIYNDPDGATAALLNERFDNSKPWEEVVDDDGVTHRLWVVSKKEFILQLRELMKSRNLFIADGHHRYETALAYRNEMRQETGKCDGKQPFDYMMMYLTHAEQDGLVILPTHRVLTKAIMAEVDLKEALDELKESFEITEDRVNLKKSAEEGKRLTEKVEKLGKSRPSFGMVDANGKVRYLRLKKNVDPADLIESDDVPAPVRKLDVVLLHNYIINRVMIGNPEFELADDECLYVRDAKRVLDLLADKKGLLAFIMNATPMEQVLEIVSAGYKMPHKSTYFHPKLASGLVLRNMEIEFQKKKRTSC</sequence>
<dbReference type="Pfam" id="PF06245">
    <property type="entry name" value="DUF1015"/>
    <property type="match status" value="1"/>
</dbReference>
<dbReference type="KEGG" id="schv:BRCON_0896"/>
<dbReference type="PANTHER" id="PTHR36454:SF1">
    <property type="entry name" value="DUF1015 DOMAIN-CONTAINING PROTEIN"/>
    <property type="match status" value="1"/>
</dbReference>
<dbReference type="PIRSF" id="PIRSF033563">
    <property type="entry name" value="UCP033563"/>
    <property type="match status" value="1"/>
</dbReference>
<evidence type="ECO:0000313" key="2">
    <source>
        <dbReference type="Proteomes" id="UP000262583"/>
    </source>
</evidence>
<dbReference type="Proteomes" id="UP000262583">
    <property type="component" value="Chromosome"/>
</dbReference>
<dbReference type="EMBL" id="CP030759">
    <property type="protein sequence ID" value="AXA35673.1"/>
    <property type="molecule type" value="Genomic_DNA"/>
</dbReference>
<dbReference type="InterPro" id="IPR008323">
    <property type="entry name" value="UCP033563"/>
</dbReference>
<accession>A0A2Z4Y580</accession>
<evidence type="ECO:0008006" key="3">
    <source>
        <dbReference type="Google" id="ProtNLM"/>
    </source>
</evidence>
<organism evidence="1 2">
    <name type="scientific">Sumerlaea chitinivorans</name>
    <dbReference type="NCBI Taxonomy" id="2250252"/>
    <lineage>
        <taxon>Bacteria</taxon>
        <taxon>Candidatus Sumerlaeota</taxon>
        <taxon>Candidatus Sumerlaeia</taxon>
        <taxon>Candidatus Sumerlaeales</taxon>
        <taxon>Candidatus Sumerlaeaceae</taxon>
        <taxon>Candidatus Sumerlaea</taxon>
    </lineage>
</organism>
<name>A0A2Z4Y580_SUMC1</name>
<protein>
    <recommendedName>
        <fullName evidence="3">DUF1015 domain-containing protein</fullName>
    </recommendedName>
</protein>